<reference evidence="1 2" key="1">
    <citation type="journal article" date="1998" name="DNA Res.">
        <title>Complete sequence and gene organization of the genome of a hyper-thermophilic archaebacterium, Pyrococcus horikoshii OT3.</title>
        <authorList>
            <person name="Kawarabayasi Y."/>
            <person name="Sawada M."/>
            <person name="Horikawa H."/>
            <person name="Haikawa Y."/>
            <person name="Hino Y."/>
            <person name="Yamamoto S."/>
            <person name="Sekine M."/>
            <person name="Baba S."/>
            <person name="Kosugi H."/>
            <person name="Hosoyama A."/>
            <person name="Nagai Y."/>
            <person name="Sakai M."/>
            <person name="Ogura K."/>
            <person name="Otuka R."/>
            <person name="Nakazawa H."/>
            <person name="Takamiya M."/>
            <person name="Ohfuku Y."/>
            <person name="Funahashi T."/>
            <person name="Tanaka T."/>
            <person name="Kudoh Y."/>
            <person name="Yamazaki J."/>
            <person name="Kushida N."/>
            <person name="Oguchi A."/>
            <person name="Aoki K."/>
            <person name="Nakamura Y."/>
            <person name="Robb T.F."/>
            <person name="Horikoshi K."/>
            <person name="Masuchi Y."/>
            <person name="Shizuya H."/>
            <person name="Kikuchi H."/>
        </authorList>
    </citation>
    <scope>NUCLEOTIDE SEQUENCE [LARGE SCALE GENOMIC DNA]</scope>
    <source>
        <strain evidence="2">ATCC 700860 / DSM 12428 / JCM 9974 / NBRC 100139 / OT-3</strain>
    </source>
</reference>
<dbReference type="SMR" id="O58781"/>
<sequence>MYRMDKYTIGLIRVITLEDKEILNLHGRIIESAFPELKVVSRCIEDQPKGIYNEETEREAEPKIIRLAKEFEREGVDAIIISCAADPAVEKVRKLLSIPVIGAGSSVSALALAYGRRVGVLNLTEETPKVIRSILGNNLIAEDHPSGVSNTLDLLTDWGRREVINAAKRLKEKGVEVIALGCTGMSTIGIAPVLEEEVGIPVIDPVIASGAVALHALKRREVKRFEGR</sequence>
<dbReference type="InterPro" id="IPR001920">
    <property type="entry name" value="Asp/Glu_race"/>
</dbReference>
<dbReference type="Gene3D" id="3.40.50.1860">
    <property type="match status" value="2"/>
</dbReference>
<dbReference type="PDBsum" id="2EQ5"/>
<dbReference type="AlphaFoldDB" id="O58781"/>
<organism evidence="1 2">
    <name type="scientific">Pyrococcus horikoshii (strain ATCC 700860 / DSM 12428 / JCM 9974 / NBRC 100139 / OT-3)</name>
    <dbReference type="NCBI Taxonomy" id="70601"/>
    <lineage>
        <taxon>Archaea</taxon>
        <taxon>Methanobacteriati</taxon>
        <taxon>Methanobacteriota</taxon>
        <taxon>Thermococci</taxon>
        <taxon>Thermococcales</taxon>
        <taxon>Thermococcaceae</taxon>
        <taxon>Pyrococcus</taxon>
    </lineage>
</organism>
<protein>
    <submittedName>
        <fullName evidence="1">228aa long hypothetical hydantoin racemase</fullName>
    </submittedName>
</protein>
<dbReference type="GO" id="GO:0047661">
    <property type="term" value="F:amino-acid racemase activity"/>
    <property type="evidence" value="ECO:0007669"/>
    <property type="project" value="InterPro"/>
</dbReference>
<dbReference type="EvolutionaryTrace" id="O58781"/>
<evidence type="ECO:0000313" key="2">
    <source>
        <dbReference type="Proteomes" id="UP000000752"/>
    </source>
</evidence>
<proteinExistence type="evidence at protein level"/>
<accession>O58781</accession>
<reference evidence="3" key="2">
    <citation type="submission" date="2007-03" db="PDB data bank">
        <title>Crystal structure of hydantoin racemase from Pyrococcus horikoshii OT3.</title>
        <authorList>
            <person name="Mizutani H."/>
            <person name="Kunishima N."/>
        </authorList>
    </citation>
    <scope>X-RAY CRYSTALLOGRAPHY (2.20 ANGSTROMS)</scope>
</reference>
<gene>
    <name evidence="1" type="ordered locus">PH1054</name>
</gene>
<dbReference type="EMBL" id="BA000001">
    <property type="protein sequence ID" value="BAA30152.1"/>
    <property type="molecule type" value="Genomic_DNA"/>
</dbReference>
<dbReference type="eggNOG" id="arCOG02006">
    <property type="taxonomic scope" value="Archaea"/>
</dbReference>
<dbReference type="PDB" id="2EQ5">
    <property type="method" value="X-ray"/>
    <property type="resolution" value="2.20 A"/>
    <property type="chains" value="A/B/C/D=1-228"/>
</dbReference>
<dbReference type="STRING" id="70601.gene:9378012"/>
<keyword evidence="3" id="KW-0002">3D-structure</keyword>
<dbReference type="EnsemblBacteria" id="BAA30152">
    <property type="protein sequence ID" value="BAA30152"/>
    <property type="gene ID" value="BAA30152"/>
</dbReference>
<dbReference type="Proteomes" id="UP000000752">
    <property type="component" value="Chromosome"/>
</dbReference>
<evidence type="ECO:0000313" key="1">
    <source>
        <dbReference type="EMBL" id="BAA30152.1"/>
    </source>
</evidence>
<name>O58781_PYRHO</name>
<dbReference type="Pfam" id="PF01177">
    <property type="entry name" value="Asp_Glu_race"/>
    <property type="match status" value="1"/>
</dbReference>
<dbReference type="KEGG" id="pho:PH1054"/>
<dbReference type="InterPro" id="IPR015942">
    <property type="entry name" value="Asp/Glu/hydantoin_racemase"/>
</dbReference>
<dbReference type="PIR" id="B71099">
    <property type="entry name" value="B71099"/>
</dbReference>
<keyword evidence="2" id="KW-1185">Reference proteome</keyword>
<evidence type="ECO:0007829" key="3">
    <source>
        <dbReference type="PDB" id="2EQ5"/>
    </source>
</evidence>